<evidence type="ECO:0000256" key="1">
    <source>
        <dbReference type="SAM" id="SignalP"/>
    </source>
</evidence>
<dbReference type="AlphaFoldDB" id="A0A023G8Y7"/>
<dbReference type="Gene3D" id="3.15.10.50">
    <property type="match status" value="1"/>
</dbReference>
<reference evidence="2" key="1">
    <citation type="submission" date="2014-03" db="EMBL/GenBank/DDBJ databases">
        <title>The sialotranscriptome of Amblyomma triste, Amblyomma parvum and Amblyomma cajennense ticks, uncovered by 454-based RNA-seq.</title>
        <authorList>
            <person name="Garcia G.R."/>
            <person name="Gardinassi L.G."/>
            <person name="Ribeiro J.M."/>
            <person name="Anatriello E."/>
            <person name="Ferreira B.R."/>
            <person name="Moreira H.N."/>
            <person name="Mafra C."/>
            <person name="Olegario M.M."/>
            <person name="Szabo P.J."/>
            <person name="Miranda-Santos I.K."/>
            <person name="Maruyama S.R."/>
        </authorList>
    </citation>
    <scope>NUCLEOTIDE SEQUENCE</scope>
    <source>
        <strain evidence="2">Mato Grasso do Sul</strain>
        <tissue evidence="2">Salivary glands</tissue>
    </source>
</reference>
<dbReference type="EMBL" id="GBBM01006105">
    <property type="protein sequence ID" value="JAC29313.1"/>
    <property type="molecule type" value="mRNA"/>
</dbReference>
<protein>
    <submittedName>
        <fullName evidence="2">Putative secreted protein</fullName>
    </submittedName>
</protein>
<proteinExistence type="evidence at transcript level"/>
<dbReference type="Pfam" id="PF16984">
    <property type="entry name" value="Grp7_allergen"/>
    <property type="match status" value="1"/>
</dbReference>
<evidence type="ECO:0000313" key="2">
    <source>
        <dbReference type="EMBL" id="JAC29313.1"/>
    </source>
</evidence>
<dbReference type="InterPro" id="IPR038602">
    <property type="entry name" value="Mite_allergen_7_sf"/>
</dbReference>
<feature type="signal peptide" evidence="1">
    <location>
        <begin position="1"/>
        <end position="18"/>
    </location>
</feature>
<accession>A0A023G8Y7</accession>
<sequence length="222" mass="24473">MDVWKILIFLLGTATLECLGSFKKPKAPTHKPGDVPAIHNNDTTGAFTKLIQFIMINQSLDPLAIPTQKFAVPMMGNVEMSNAVLTGLSGLRRTGLVYLYVNDSGLMLHVDVGSGELTMNFTTKMKVMFATRQMNVSVTTSSSHVILDVGETMDRKLQLEKFSIVKLENLRVRVITGGFGGTFLSGFLKGVTAAFKRVIRSTAEREVRKALHNEIKKINEVL</sequence>
<organism evidence="2">
    <name type="scientific">Amblyomma triste</name>
    <name type="common">Neotropical tick</name>
    <dbReference type="NCBI Taxonomy" id="251400"/>
    <lineage>
        <taxon>Eukaryota</taxon>
        <taxon>Metazoa</taxon>
        <taxon>Ecdysozoa</taxon>
        <taxon>Arthropoda</taxon>
        <taxon>Chelicerata</taxon>
        <taxon>Arachnida</taxon>
        <taxon>Acari</taxon>
        <taxon>Parasitiformes</taxon>
        <taxon>Ixodida</taxon>
        <taxon>Ixodoidea</taxon>
        <taxon>Ixodidae</taxon>
        <taxon>Amblyomminae</taxon>
        <taxon>Amblyomma</taxon>
    </lineage>
</organism>
<keyword evidence="1" id="KW-0732">Signal</keyword>
<feature type="chain" id="PRO_5001517239" evidence="1">
    <location>
        <begin position="19"/>
        <end position="222"/>
    </location>
</feature>
<dbReference type="InterPro" id="IPR020234">
    <property type="entry name" value="Mite_allergen_group-7"/>
</dbReference>
<name>A0A023G8Y7_AMBTT</name>